<keyword evidence="4" id="KW-1185">Reference proteome</keyword>
<proteinExistence type="predicted"/>
<dbReference type="PROSITE" id="PS51257">
    <property type="entry name" value="PROKAR_LIPOPROTEIN"/>
    <property type="match status" value="1"/>
</dbReference>
<protein>
    <recommendedName>
        <fullName evidence="5">Lipoprotein</fullName>
    </recommendedName>
</protein>
<dbReference type="OrthoDB" id="7366016at2"/>
<keyword evidence="2" id="KW-0732">Signal</keyword>
<evidence type="ECO:0000313" key="3">
    <source>
        <dbReference type="EMBL" id="EME70217.1"/>
    </source>
</evidence>
<dbReference type="eggNOG" id="ENOG502ZICX">
    <property type="taxonomic scope" value="Bacteria"/>
</dbReference>
<dbReference type="PATRIC" id="fig|1244869.3.peg.1850"/>
<comment type="caution">
    <text evidence="3">The sequence shown here is derived from an EMBL/GenBank/DDBJ whole genome shotgun (WGS) entry which is preliminary data.</text>
</comment>
<gene>
    <name evidence="3" type="ORF">H261_09167</name>
</gene>
<feature type="chain" id="PRO_5004031044" description="Lipoprotein" evidence="2">
    <location>
        <begin position="18"/>
        <end position="91"/>
    </location>
</feature>
<dbReference type="AlphaFoldDB" id="M2ZS98"/>
<evidence type="ECO:0000256" key="1">
    <source>
        <dbReference type="SAM" id="MobiDB-lite"/>
    </source>
</evidence>
<feature type="region of interest" description="Disordered" evidence="1">
    <location>
        <begin position="43"/>
        <end position="62"/>
    </location>
</feature>
<evidence type="ECO:0008006" key="5">
    <source>
        <dbReference type="Google" id="ProtNLM"/>
    </source>
</evidence>
<sequence length="91" mass="10544">MRYRIILLLPLLLGACAAGNPWMHPQLPKDQWSRDYSACRRSADRDSGYRDDGRDSYSPTREYERAQAKRIYDSGLNACMRSLGYFPVPQK</sequence>
<feature type="signal peptide" evidence="2">
    <location>
        <begin position="1"/>
        <end position="17"/>
    </location>
</feature>
<dbReference type="Proteomes" id="UP000011744">
    <property type="component" value="Unassembled WGS sequence"/>
</dbReference>
<dbReference type="RefSeq" id="WP_008616680.1">
    <property type="nucleotide sequence ID" value="NZ_AONQ01000020.1"/>
</dbReference>
<dbReference type="STRING" id="1244869.H261_09167"/>
<accession>M2ZS98</accession>
<dbReference type="EMBL" id="AONQ01000020">
    <property type="protein sequence ID" value="EME70217.1"/>
    <property type="molecule type" value="Genomic_DNA"/>
</dbReference>
<organism evidence="3 4">
    <name type="scientific">Paramagnetospirillum caucaseum</name>
    <dbReference type="NCBI Taxonomy" id="1244869"/>
    <lineage>
        <taxon>Bacteria</taxon>
        <taxon>Pseudomonadati</taxon>
        <taxon>Pseudomonadota</taxon>
        <taxon>Alphaproteobacteria</taxon>
        <taxon>Rhodospirillales</taxon>
        <taxon>Magnetospirillaceae</taxon>
        <taxon>Paramagnetospirillum</taxon>
    </lineage>
</organism>
<name>M2ZS98_9PROT</name>
<evidence type="ECO:0000313" key="4">
    <source>
        <dbReference type="Proteomes" id="UP000011744"/>
    </source>
</evidence>
<reference evidence="3 4" key="1">
    <citation type="journal article" date="2014" name="Genome Announc.">
        <title>Draft Genome Sequence of Magnetospirillum sp. Strain SO-1, a Freshwater Magnetotactic Bacterium Isolated from the Ol'khovka River, Russia.</title>
        <authorList>
            <person name="Grouzdev D.S."/>
            <person name="Dziuba M.V."/>
            <person name="Sukhacheva M.S."/>
            <person name="Mardanov A.V."/>
            <person name="Beletskiy A.V."/>
            <person name="Kuznetsov B.B."/>
            <person name="Skryabin K.G."/>
        </authorList>
    </citation>
    <scope>NUCLEOTIDE SEQUENCE [LARGE SCALE GENOMIC DNA]</scope>
    <source>
        <strain evidence="3 4">SO-1</strain>
    </source>
</reference>
<evidence type="ECO:0000256" key="2">
    <source>
        <dbReference type="SAM" id="SignalP"/>
    </source>
</evidence>